<dbReference type="Proteomes" id="UP000824072">
    <property type="component" value="Unassembled WGS sequence"/>
</dbReference>
<proteinExistence type="predicted"/>
<protein>
    <recommendedName>
        <fullName evidence="5">Omega-protein</fullName>
    </recommendedName>
    <alternativeName>
        <fullName evidence="4">Relaxing enzyme</fullName>
    </alternativeName>
    <alternativeName>
        <fullName evidence="2">Swivelase</fullName>
    </alternativeName>
    <alternativeName>
        <fullName evidence="3">Untwisting enzyme</fullName>
    </alternativeName>
</protein>
<feature type="domain" description="Topo IA-type catalytic" evidence="7">
    <location>
        <begin position="130"/>
        <end position="303"/>
    </location>
</feature>
<dbReference type="CDD" id="cd03363">
    <property type="entry name" value="TOPRIM_TopoIA_TopoI"/>
    <property type="match status" value="1"/>
</dbReference>
<dbReference type="SMART" id="SM00436">
    <property type="entry name" value="TOP1Bc"/>
    <property type="match status" value="1"/>
</dbReference>
<dbReference type="PRINTS" id="PR00417">
    <property type="entry name" value="PRTPISMRASEI"/>
</dbReference>
<keyword evidence="1" id="KW-0413">Isomerase</keyword>
<dbReference type="InterPro" id="IPR006171">
    <property type="entry name" value="TOPRIM_dom"/>
</dbReference>
<feature type="non-terminal residue" evidence="8">
    <location>
        <position position="303"/>
    </location>
</feature>
<reference evidence="8" key="2">
    <citation type="journal article" date="2021" name="PeerJ">
        <title>Extensive microbial diversity within the chicken gut microbiome revealed by metagenomics and culture.</title>
        <authorList>
            <person name="Gilroy R."/>
            <person name="Ravi A."/>
            <person name="Getino M."/>
            <person name="Pursley I."/>
            <person name="Horton D.L."/>
            <person name="Alikhan N.F."/>
            <person name="Baker D."/>
            <person name="Gharbi K."/>
            <person name="Hall N."/>
            <person name="Watson M."/>
            <person name="Adriaenssens E.M."/>
            <person name="Foster-Nyarko E."/>
            <person name="Jarju S."/>
            <person name="Secka A."/>
            <person name="Antonio M."/>
            <person name="Oren A."/>
            <person name="Chaudhuri R.R."/>
            <person name="La Ragione R."/>
            <person name="Hildebrand F."/>
            <person name="Pallen M.J."/>
        </authorList>
    </citation>
    <scope>NUCLEOTIDE SEQUENCE</scope>
    <source>
        <strain evidence="8">ChiHcec3-11533</strain>
    </source>
</reference>
<evidence type="ECO:0000256" key="1">
    <source>
        <dbReference type="ARBA" id="ARBA00023235"/>
    </source>
</evidence>
<dbReference type="PROSITE" id="PS52039">
    <property type="entry name" value="TOPO_IA_2"/>
    <property type="match status" value="1"/>
</dbReference>
<dbReference type="SUPFAM" id="SSF56712">
    <property type="entry name" value="Prokaryotic type I DNA topoisomerase"/>
    <property type="match status" value="1"/>
</dbReference>
<dbReference type="InterPro" id="IPR013825">
    <property type="entry name" value="Topo_IA_cen_sub2"/>
</dbReference>
<dbReference type="Pfam" id="PF01751">
    <property type="entry name" value="Toprim"/>
    <property type="match status" value="1"/>
</dbReference>
<dbReference type="SMART" id="SM00493">
    <property type="entry name" value="TOPRIM"/>
    <property type="match status" value="1"/>
</dbReference>
<dbReference type="PANTHER" id="PTHR42785">
    <property type="entry name" value="DNA TOPOISOMERASE, TYPE IA, CORE"/>
    <property type="match status" value="1"/>
</dbReference>
<evidence type="ECO:0000256" key="5">
    <source>
        <dbReference type="ARBA" id="ARBA00032877"/>
    </source>
</evidence>
<reference evidence="8" key="1">
    <citation type="submission" date="2020-10" db="EMBL/GenBank/DDBJ databases">
        <authorList>
            <person name="Gilroy R."/>
        </authorList>
    </citation>
    <scope>NUCLEOTIDE SEQUENCE</scope>
    <source>
        <strain evidence="8">ChiHcec3-11533</strain>
    </source>
</reference>
<dbReference type="GO" id="GO:0006265">
    <property type="term" value="P:DNA topological change"/>
    <property type="evidence" value="ECO:0007669"/>
    <property type="project" value="InterPro"/>
</dbReference>
<dbReference type="InterPro" id="IPR023406">
    <property type="entry name" value="Topo_IA_AS"/>
</dbReference>
<dbReference type="Gene3D" id="2.70.20.10">
    <property type="entry name" value="Topoisomerase I, domain 3"/>
    <property type="match status" value="1"/>
</dbReference>
<organism evidence="8 9">
    <name type="scientific">Candidatus Pullichristensenella excrementigallinarum</name>
    <dbReference type="NCBI Taxonomy" id="2840907"/>
    <lineage>
        <taxon>Bacteria</taxon>
        <taxon>Bacillati</taxon>
        <taxon>Bacillota</taxon>
        <taxon>Clostridia</taxon>
        <taxon>Candidatus Pullichristensenella</taxon>
    </lineage>
</organism>
<dbReference type="InterPro" id="IPR013824">
    <property type="entry name" value="Topo_IA_cen_sub1"/>
</dbReference>
<dbReference type="InterPro" id="IPR013497">
    <property type="entry name" value="Topo_IA_cen"/>
</dbReference>
<dbReference type="InterPro" id="IPR023405">
    <property type="entry name" value="Topo_IA_core_domain"/>
</dbReference>
<dbReference type="AlphaFoldDB" id="A0A9D1IBW6"/>
<evidence type="ECO:0000256" key="2">
    <source>
        <dbReference type="ARBA" id="ARBA00030003"/>
    </source>
</evidence>
<evidence type="ECO:0000256" key="3">
    <source>
        <dbReference type="ARBA" id="ARBA00031985"/>
    </source>
</evidence>
<evidence type="ECO:0000259" key="7">
    <source>
        <dbReference type="PROSITE" id="PS52039"/>
    </source>
</evidence>
<dbReference type="Gene3D" id="1.10.290.10">
    <property type="entry name" value="Topoisomerase I, domain 4"/>
    <property type="match status" value="1"/>
</dbReference>
<dbReference type="GO" id="GO:0003917">
    <property type="term" value="F:DNA topoisomerase type I (single strand cut, ATP-independent) activity"/>
    <property type="evidence" value="ECO:0007669"/>
    <property type="project" value="InterPro"/>
</dbReference>
<dbReference type="PANTHER" id="PTHR42785:SF1">
    <property type="entry name" value="DNA TOPOISOMERASE"/>
    <property type="match status" value="1"/>
</dbReference>
<dbReference type="PROSITE" id="PS00396">
    <property type="entry name" value="TOPO_IA_1"/>
    <property type="match status" value="1"/>
</dbReference>
<name>A0A9D1IBW6_9FIRM</name>
<accession>A0A9D1IBW6</accession>
<evidence type="ECO:0000313" key="9">
    <source>
        <dbReference type="Proteomes" id="UP000824072"/>
    </source>
</evidence>
<dbReference type="EMBL" id="DVMU01000141">
    <property type="protein sequence ID" value="HIU34158.1"/>
    <property type="molecule type" value="Genomic_DNA"/>
</dbReference>
<dbReference type="Pfam" id="PF01131">
    <property type="entry name" value="Topoisom_bac"/>
    <property type="match status" value="1"/>
</dbReference>
<gene>
    <name evidence="8" type="primary">topA</name>
    <name evidence="8" type="ORF">IAB02_06295</name>
</gene>
<dbReference type="InterPro" id="IPR034149">
    <property type="entry name" value="TOPRIM_TopoI"/>
</dbReference>
<dbReference type="GO" id="GO:0003677">
    <property type="term" value="F:DNA binding"/>
    <property type="evidence" value="ECO:0007669"/>
    <property type="project" value="InterPro"/>
</dbReference>
<evidence type="ECO:0000313" key="8">
    <source>
        <dbReference type="EMBL" id="HIU34158.1"/>
    </source>
</evidence>
<feature type="domain" description="Toprim" evidence="6">
    <location>
        <begin position="4"/>
        <end position="114"/>
    </location>
</feature>
<sequence length="303" mass="34135">MATSKLVIVESPAKAKTIAKFLGRGFKVEASQGHVRDLPKSQIGVDVDAGFEPKYITIRGRGDILNRIRKEARSASKVYLATDPDREGEAISWHLANVLGIDENSPCRIEFNEVTQKAVKNAVKNPRAIDLHRVDAQQARRVLDRLVGYKISPILWAKVKKGLSAGRVQSVAAKMICDRENEIEIFVPEEYYIISAQFRINGSAIPTRFFGLREEKLEVHSREECDRLLEQCRQGAYKVCQIKRAERRKFPAAPFTTSNLQQEASRKLGFTTQKTMQIAQQLYEGVDIQGEGSQGLVTYIRTD</sequence>
<dbReference type="Gene3D" id="1.10.460.10">
    <property type="entry name" value="Topoisomerase I, domain 2"/>
    <property type="match status" value="1"/>
</dbReference>
<dbReference type="InterPro" id="IPR013826">
    <property type="entry name" value="Topo_IA_cen_sub3"/>
</dbReference>
<dbReference type="PROSITE" id="PS50880">
    <property type="entry name" value="TOPRIM"/>
    <property type="match status" value="1"/>
</dbReference>
<dbReference type="Gene3D" id="3.40.50.140">
    <property type="match status" value="1"/>
</dbReference>
<evidence type="ECO:0000256" key="4">
    <source>
        <dbReference type="ARBA" id="ARBA00032235"/>
    </source>
</evidence>
<dbReference type="InterPro" id="IPR000380">
    <property type="entry name" value="Topo_IA"/>
</dbReference>
<evidence type="ECO:0000259" key="6">
    <source>
        <dbReference type="PROSITE" id="PS50880"/>
    </source>
</evidence>
<comment type="caution">
    <text evidence="8">The sequence shown here is derived from an EMBL/GenBank/DDBJ whole genome shotgun (WGS) entry which is preliminary data.</text>
</comment>
<dbReference type="InterPro" id="IPR003601">
    <property type="entry name" value="Topo_IA_2"/>
</dbReference>